<name>A0A2H3C5Y5_9AGAR</name>
<feature type="non-terminal residue" evidence="1">
    <location>
        <position position="60"/>
    </location>
</feature>
<keyword evidence="2" id="KW-1185">Reference proteome</keyword>
<dbReference type="Proteomes" id="UP000218334">
    <property type="component" value="Unassembled WGS sequence"/>
</dbReference>
<evidence type="ECO:0000313" key="2">
    <source>
        <dbReference type="Proteomes" id="UP000218334"/>
    </source>
</evidence>
<reference evidence="2" key="1">
    <citation type="journal article" date="2017" name="Nat. Ecol. Evol.">
        <title>Genome expansion and lineage-specific genetic innovations in the forest pathogenic fungi Armillaria.</title>
        <authorList>
            <person name="Sipos G."/>
            <person name="Prasanna A.N."/>
            <person name="Walter M.C."/>
            <person name="O'Connor E."/>
            <person name="Balint B."/>
            <person name="Krizsan K."/>
            <person name="Kiss B."/>
            <person name="Hess J."/>
            <person name="Varga T."/>
            <person name="Slot J."/>
            <person name="Riley R."/>
            <person name="Boka B."/>
            <person name="Rigling D."/>
            <person name="Barry K."/>
            <person name="Lee J."/>
            <person name="Mihaltcheva S."/>
            <person name="LaButti K."/>
            <person name="Lipzen A."/>
            <person name="Waldron R."/>
            <person name="Moloney N.M."/>
            <person name="Sperisen C."/>
            <person name="Kredics L."/>
            <person name="Vagvoelgyi C."/>
            <person name="Patrignani A."/>
            <person name="Fitzpatrick D."/>
            <person name="Nagy I."/>
            <person name="Doyle S."/>
            <person name="Anderson J.B."/>
            <person name="Grigoriev I.V."/>
            <person name="Gueldener U."/>
            <person name="Muensterkoetter M."/>
            <person name="Nagy L.G."/>
        </authorList>
    </citation>
    <scope>NUCLEOTIDE SEQUENCE [LARGE SCALE GENOMIC DNA]</scope>
    <source>
        <strain evidence="2">28-4</strain>
    </source>
</reference>
<proteinExistence type="predicted"/>
<evidence type="ECO:0000313" key="1">
    <source>
        <dbReference type="EMBL" id="PBK78489.1"/>
    </source>
</evidence>
<accession>A0A2H3C5Y5</accession>
<dbReference type="EMBL" id="KZ293415">
    <property type="protein sequence ID" value="PBK78489.1"/>
    <property type="molecule type" value="Genomic_DNA"/>
</dbReference>
<protein>
    <submittedName>
        <fullName evidence="1">Uncharacterized protein</fullName>
    </submittedName>
</protein>
<organism evidence="1 2">
    <name type="scientific">Armillaria solidipes</name>
    <dbReference type="NCBI Taxonomy" id="1076256"/>
    <lineage>
        <taxon>Eukaryota</taxon>
        <taxon>Fungi</taxon>
        <taxon>Dikarya</taxon>
        <taxon>Basidiomycota</taxon>
        <taxon>Agaricomycotina</taxon>
        <taxon>Agaricomycetes</taxon>
        <taxon>Agaricomycetidae</taxon>
        <taxon>Agaricales</taxon>
        <taxon>Marasmiineae</taxon>
        <taxon>Physalacriaceae</taxon>
        <taxon>Armillaria</taxon>
    </lineage>
</organism>
<dbReference type="AlphaFoldDB" id="A0A2H3C5Y5"/>
<sequence length="60" mass="7165">MPTEDSRDILRDIKRLCCTVLENLVFFGRAGRHDTYMMVIERKAEFEKLVDQQLSSRQFQ</sequence>
<gene>
    <name evidence="1" type="ORF">ARMSODRAFT_947414</name>
</gene>